<dbReference type="GO" id="GO:0045944">
    <property type="term" value="P:positive regulation of transcription by RNA polymerase II"/>
    <property type="evidence" value="ECO:0007669"/>
    <property type="project" value="TreeGrafter"/>
</dbReference>
<dbReference type="InterPro" id="IPR021858">
    <property type="entry name" value="Fun_TF"/>
</dbReference>
<comment type="caution">
    <text evidence="4">The sequence shown here is derived from an EMBL/GenBank/DDBJ whole genome shotgun (WGS) entry which is preliminary data.</text>
</comment>
<dbReference type="PANTHER" id="PTHR37534">
    <property type="entry name" value="TRANSCRIPTIONAL ACTIVATOR PROTEIN UGA3"/>
    <property type="match status" value="1"/>
</dbReference>
<dbReference type="PROSITE" id="PS50048">
    <property type="entry name" value="ZN2_CY6_FUNGAL_2"/>
    <property type="match status" value="1"/>
</dbReference>
<evidence type="ECO:0000313" key="4">
    <source>
        <dbReference type="EMBL" id="KAK8115263.1"/>
    </source>
</evidence>
<feature type="domain" description="Zn(2)-C6 fungal-type" evidence="3">
    <location>
        <begin position="6"/>
        <end position="34"/>
    </location>
</feature>
<keyword evidence="2" id="KW-0539">Nucleus</keyword>
<dbReference type="GO" id="GO:0005634">
    <property type="term" value="C:nucleus"/>
    <property type="evidence" value="ECO:0007669"/>
    <property type="project" value="UniProtKB-SubCell"/>
</dbReference>
<accession>A0AAW0QY05</accession>
<dbReference type="GO" id="GO:0000976">
    <property type="term" value="F:transcription cis-regulatory region binding"/>
    <property type="evidence" value="ECO:0007669"/>
    <property type="project" value="TreeGrafter"/>
</dbReference>
<proteinExistence type="predicted"/>
<dbReference type="Pfam" id="PF00172">
    <property type="entry name" value="Zn_clus"/>
    <property type="match status" value="1"/>
</dbReference>
<dbReference type="Proteomes" id="UP001392437">
    <property type="component" value="Unassembled WGS sequence"/>
</dbReference>
<dbReference type="PANTHER" id="PTHR37534:SF39">
    <property type="entry name" value="TRANSCRIPTION FACTOR DOMAIN-CONTAINING PROTEIN"/>
    <property type="match status" value="1"/>
</dbReference>
<protein>
    <recommendedName>
        <fullName evidence="3">Zn(2)-C6 fungal-type domain-containing protein</fullName>
    </recommendedName>
</protein>
<reference evidence="4 5" key="1">
    <citation type="submission" date="2023-01" db="EMBL/GenBank/DDBJ databases">
        <title>Analysis of 21 Apiospora genomes using comparative genomics revels a genus with tremendous synthesis potential of carbohydrate active enzymes and secondary metabolites.</title>
        <authorList>
            <person name="Sorensen T."/>
        </authorList>
    </citation>
    <scope>NUCLEOTIDE SEQUENCE [LARGE SCALE GENOMIC DNA]</scope>
    <source>
        <strain evidence="4 5">CBS 117206</strain>
    </source>
</reference>
<keyword evidence="5" id="KW-1185">Reference proteome</keyword>
<dbReference type="Gene3D" id="4.10.240.10">
    <property type="entry name" value="Zn(2)-C6 fungal-type DNA-binding domain"/>
    <property type="match status" value="1"/>
</dbReference>
<name>A0AAW0QY05_9PEZI</name>
<dbReference type="AlphaFoldDB" id="A0AAW0QY05"/>
<evidence type="ECO:0000256" key="1">
    <source>
        <dbReference type="ARBA" id="ARBA00004123"/>
    </source>
</evidence>
<dbReference type="InterPro" id="IPR001138">
    <property type="entry name" value="Zn2Cys6_DnaBD"/>
</dbReference>
<organism evidence="4 5">
    <name type="scientific">Apiospora kogelbergensis</name>
    <dbReference type="NCBI Taxonomy" id="1337665"/>
    <lineage>
        <taxon>Eukaryota</taxon>
        <taxon>Fungi</taxon>
        <taxon>Dikarya</taxon>
        <taxon>Ascomycota</taxon>
        <taxon>Pezizomycotina</taxon>
        <taxon>Sordariomycetes</taxon>
        <taxon>Xylariomycetidae</taxon>
        <taxon>Amphisphaeriales</taxon>
        <taxon>Apiosporaceae</taxon>
        <taxon>Apiospora</taxon>
    </lineage>
</organism>
<dbReference type="SUPFAM" id="SSF57701">
    <property type="entry name" value="Zn2/Cys6 DNA-binding domain"/>
    <property type="match status" value="1"/>
</dbReference>
<dbReference type="GO" id="GO:0008270">
    <property type="term" value="F:zinc ion binding"/>
    <property type="evidence" value="ECO:0007669"/>
    <property type="project" value="InterPro"/>
</dbReference>
<sequence length="498" mass="55509">MKTRKGCWTCKARKLQCDGRQPTCERCARGQRQCQGYELRLSWPRDGDKKRAMVAGSGGPPSVMVSRPQLPAKRFFINTTWQDLEHYHHLYLQTQPSQCLSSCSPGLWRQPQQLANPMELVRHFYESAYLAMVSFDKITSEIRDSLLTLALAQDSLPGLALLFALLAFTSLHRHGLQEQAVQLKISALNYLAASVKGASLIPAEAAAQHVAASMFLAHYEILLPSESSGEWLWHVWGAMDMIRSTNMSQQGKYGYLLDWVYYHEALSRFAMRHWRHRSLALEDSDSRNSGTLGLKYPPLTRHRPAPSCPNPTFSILTLLSEICETLLDPHDPASRAPVYLDRVQGFKGQLGESTATSLSEPQTTSQADMGVELYQLATRVYLARATQSPWETAASLESLTRAVFTGTLITCNSCEHLFPLFILACEARRDEDRAAVLSMLDRTGRNSPRGERSIGFVRGAIQGVWCQQDLHADGELVMDYVGVVSAVVSASNAIPSFV</sequence>
<dbReference type="CDD" id="cd00067">
    <property type="entry name" value="GAL4"/>
    <property type="match status" value="1"/>
</dbReference>
<dbReference type="InterPro" id="IPR036864">
    <property type="entry name" value="Zn2-C6_fun-type_DNA-bd_sf"/>
</dbReference>
<dbReference type="PROSITE" id="PS00463">
    <property type="entry name" value="ZN2_CY6_FUNGAL_1"/>
    <property type="match status" value="1"/>
</dbReference>
<dbReference type="GO" id="GO:0000981">
    <property type="term" value="F:DNA-binding transcription factor activity, RNA polymerase II-specific"/>
    <property type="evidence" value="ECO:0007669"/>
    <property type="project" value="InterPro"/>
</dbReference>
<comment type="subcellular location">
    <subcellularLocation>
        <location evidence="1">Nucleus</location>
    </subcellularLocation>
</comment>
<evidence type="ECO:0000256" key="2">
    <source>
        <dbReference type="ARBA" id="ARBA00023242"/>
    </source>
</evidence>
<evidence type="ECO:0000259" key="3">
    <source>
        <dbReference type="PROSITE" id="PS50048"/>
    </source>
</evidence>
<dbReference type="Pfam" id="PF11951">
    <property type="entry name" value="Fungal_trans_2"/>
    <property type="match status" value="1"/>
</dbReference>
<gene>
    <name evidence="4" type="ORF">PG999_007332</name>
</gene>
<dbReference type="SMART" id="SM00066">
    <property type="entry name" value="GAL4"/>
    <property type="match status" value="1"/>
</dbReference>
<evidence type="ECO:0000313" key="5">
    <source>
        <dbReference type="Proteomes" id="UP001392437"/>
    </source>
</evidence>
<dbReference type="EMBL" id="JAQQWP010000006">
    <property type="protein sequence ID" value="KAK8115263.1"/>
    <property type="molecule type" value="Genomic_DNA"/>
</dbReference>